<dbReference type="SMART" id="SM00156">
    <property type="entry name" value="PP2Ac"/>
    <property type="match status" value="1"/>
</dbReference>
<dbReference type="GO" id="GO:0005634">
    <property type="term" value="C:nucleus"/>
    <property type="evidence" value="ECO:0007669"/>
    <property type="project" value="TreeGrafter"/>
</dbReference>
<dbReference type="SUPFAM" id="SSF56300">
    <property type="entry name" value="Metallo-dependent phosphatases"/>
    <property type="match status" value="1"/>
</dbReference>
<evidence type="ECO:0000256" key="9">
    <source>
        <dbReference type="ARBA" id="ARBA00047761"/>
    </source>
</evidence>
<evidence type="ECO:0000256" key="8">
    <source>
        <dbReference type="ARBA" id="ARBA00037818"/>
    </source>
</evidence>
<gene>
    <name evidence="14" type="ORF">GCK32_002602</name>
</gene>
<comment type="subcellular location">
    <subcellularLocation>
        <location evidence="8">Cell projection</location>
        <location evidence="8">Pseudopodium</location>
    </subcellularLocation>
    <subcellularLocation>
        <location evidence="1">Chromosome</location>
    </subcellularLocation>
</comment>
<dbReference type="GO" id="GO:0097723">
    <property type="term" value="P:amoeboid sperm motility"/>
    <property type="evidence" value="ECO:0007669"/>
    <property type="project" value="UniProtKB-ARBA"/>
</dbReference>
<keyword evidence="5 12" id="KW-0378">Hydrolase</keyword>
<evidence type="ECO:0000256" key="5">
    <source>
        <dbReference type="ARBA" id="ARBA00022801"/>
    </source>
</evidence>
<dbReference type="InterPro" id="IPR029052">
    <property type="entry name" value="Metallo-depent_PP-like"/>
</dbReference>
<dbReference type="GO" id="GO:0007060">
    <property type="term" value="P:male meiosis chromosome segregation"/>
    <property type="evidence" value="ECO:0007669"/>
    <property type="project" value="UniProtKB-ARBA"/>
</dbReference>
<sequence length="344" mass="38764">MMEMKSASLQPSITNVPSQTSVTNKVDLDAFLLRMVNVGKPGTGVTTTIAETEMMDLIVMAKDLFNSQPMMLECAPPLNICGDIHGQLSDLIRIFNMIGWPPTVNYLFLGDYIDRGQWSIETILLLLSIKLKFPENFLLLRGNHETPIVNRIYGFYEDLVRRFGTPRLYNAFQELFAVMPLSAVVGDRILCMHGGLSPSLLTAPSLSILNEIRRPIHDPPNPSLPLDLLWADPDIRIKQFKFSIRGVSCTFGPDVLQTVLDRFGLDCVVRAHQVVQDGYEFFSNRKLITIFSAPHYCGQFDNAAAIMVVDPELQCSFRILRPQFPGRMVRVAEPREVTVYGKVR</sequence>
<evidence type="ECO:0000259" key="13">
    <source>
        <dbReference type="PROSITE" id="PS00125"/>
    </source>
</evidence>
<dbReference type="Pfam" id="PF00149">
    <property type="entry name" value="Metallophos"/>
    <property type="match status" value="1"/>
</dbReference>
<accession>A0AAN8ETH7</accession>
<proteinExistence type="inferred from homology"/>
<evidence type="ECO:0000256" key="10">
    <source>
        <dbReference type="ARBA" id="ARBA00048336"/>
    </source>
</evidence>
<dbReference type="Gene3D" id="3.60.21.10">
    <property type="match status" value="1"/>
</dbReference>
<dbReference type="Proteomes" id="UP001331761">
    <property type="component" value="Unassembled WGS sequence"/>
</dbReference>
<comment type="similarity">
    <text evidence="2 12">Belongs to the PPP phosphatase family.</text>
</comment>
<dbReference type="EMBL" id="WIXE01023405">
    <property type="protein sequence ID" value="KAK5966540.1"/>
    <property type="molecule type" value="Genomic_DNA"/>
</dbReference>
<dbReference type="PROSITE" id="PS00125">
    <property type="entry name" value="SER_THR_PHOSPHATASE"/>
    <property type="match status" value="1"/>
</dbReference>
<reference evidence="14 15" key="1">
    <citation type="submission" date="2019-10" db="EMBL/GenBank/DDBJ databases">
        <title>Assembly and Annotation for the nematode Trichostrongylus colubriformis.</title>
        <authorList>
            <person name="Martin J."/>
        </authorList>
    </citation>
    <scope>NUCLEOTIDE SEQUENCE [LARGE SCALE GENOMIC DNA]</scope>
    <source>
        <strain evidence="14">G859</strain>
        <tissue evidence="14">Whole worm</tissue>
    </source>
</reference>
<evidence type="ECO:0000256" key="1">
    <source>
        <dbReference type="ARBA" id="ARBA00004286"/>
    </source>
</evidence>
<dbReference type="InterPro" id="IPR006186">
    <property type="entry name" value="Ser/Thr-sp_prot-phosphatase"/>
</dbReference>
<comment type="catalytic activity">
    <reaction evidence="10 12">
        <text>O-phospho-L-threonyl-[protein] + H2O = L-threonyl-[protein] + phosphate</text>
        <dbReference type="Rhea" id="RHEA:47004"/>
        <dbReference type="Rhea" id="RHEA-COMP:11060"/>
        <dbReference type="Rhea" id="RHEA-COMP:11605"/>
        <dbReference type="ChEBI" id="CHEBI:15377"/>
        <dbReference type="ChEBI" id="CHEBI:30013"/>
        <dbReference type="ChEBI" id="CHEBI:43474"/>
        <dbReference type="ChEBI" id="CHEBI:61977"/>
        <dbReference type="EC" id="3.1.3.16"/>
    </reaction>
</comment>
<dbReference type="GO" id="GO:0046872">
    <property type="term" value="F:metal ion binding"/>
    <property type="evidence" value="ECO:0007669"/>
    <property type="project" value="UniProtKB-KW"/>
</dbReference>
<dbReference type="PANTHER" id="PTHR11668:SF199">
    <property type="entry name" value="SERINE_THREONINE-PROTEIN PHOSPHATASE"/>
    <property type="match status" value="1"/>
</dbReference>
<organism evidence="14 15">
    <name type="scientific">Trichostrongylus colubriformis</name>
    <name type="common">Black scour worm</name>
    <dbReference type="NCBI Taxonomy" id="6319"/>
    <lineage>
        <taxon>Eukaryota</taxon>
        <taxon>Metazoa</taxon>
        <taxon>Ecdysozoa</taxon>
        <taxon>Nematoda</taxon>
        <taxon>Chromadorea</taxon>
        <taxon>Rhabditida</taxon>
        <taxon>Rhabditina</taxon>
        <taxon>Rhabditomorpha</taxon>
        <taxon>Strongyloidea</taxon>
        <taxon>Trichostrongylidae</taxon>
        <taxon>Trichostrongylus</taxon>
    </lineage>
</organism>
<feature type="domain" description="Serine/threonine specific protein phosphatases" evidence="13">
    <location>
        <begin position="140"/>
        <end position="145"/>
    </location>
</feature>
<keyword evidence="7" id="KW-0464">Manganese</keyword>
<protein>
    <recommendedName>
        <fullName evidence="12">Serine/threonine-protein phosphatase</fullName>
        <ecNumber evidence="12">3.1.3.16</ecNumber>
    </recommendedName>
</protein>
<comment type="catalytic activity">
    <reaction evidence="9">
        <text>O-phospho-L-seryl-[protein] + H2O = L-seryl-[protein] + phosphate</text>
        <dbReference type="Rhea" id="RHEA:20629"/>
        <dbReference type="Rhea" id="RHEA-COMP:9863"/>
        <dbReference type="Rhea" id="RHEA-COMP:11604"/>
        <dbReference type="ChEBI" id="CHEBI:15377"/>
        <dbReference type="ChEBI" id="CHEBI:29999"/>
        <dbReference type="ChEBI" id="CHEBI:43474"/>
        <dbReference type="ChEBI" id="CHEBI:83421"/>
        <dbReference type="EC" id="3.1.3.16"/>
    </reaction>
</comment>
<dbReference type="GO" id="GO:0004722">
    <property type="term" value="F:protein serine/threonine phosphatase activity"/>
    <property type="evidence" value="ECO:0007669"/>
    <property type="project" value="UniProtKB-EC"/>
</dbReference>
<evidence type="ECO:0000313" key="15">
    <source>
        <dbReference type="Proteomes" id="UP001331761"/>
    </source>
</evidence>
<dbReference type="InterPro" id="IPR004843">
    <property type="entry name" value="Calcineurin-like_PHP"/>
</dbReference>
<name>A0AAN8ETH7_TRICO</name>
<keyword evidence="4" id="KW-0479">Metal-binding</keyword>
<dbReference type="GO" id="GO:0018991">
    <property type="term" value="P:egg-laying behavior"/>
    <property type="evidence" value="ECO:0007669"/>
    <property type="project" value="UniProtKB-ARBA"/>
</dbReference>
<evidence type="ECO:0000256" key="11">
    <source>
        <dbReference type="ARBA" id="ARBA00054219"/>
    </source>
</evidence>
<evidence type="ECO:0000256" key="4">
    <source>
        <dbReference type="ARBA" id="ARBA00022723"/>
    </source>
</evidence>
<dbReference type="FunFam" id="3.60.21.10:FF:000026">
    <property type="entry name" value="Serine/threonine-protein phosphatase"/>
    <property type="match status" value="1"/>
</dbReference>
<dbReference type="PRINTS" id="PR00114">
    <property type="entry name" value="STPHPHTASE"/>
</dbReference>
<keyword evidence="15" id="KW-1185">Reference proteome</keyword>
<evidence type="ECO:0000256" key="12">
    <source>
        <dbReference type="RuleBase" id="RU004273"/>
    </source>
</evidence>
<keyword evidence="3" id="KW-0158">Chromosome</keyword>
<evidence type="ECO:0000313" key="14">
    <source>
        <dbReference type="EMBL" id="KAK5966540.1"/>
    </source>
</evidence>
<keyword evidence="6" id="KW-0904">Protein phosphatase</keyword>
<comment type="caution">
    <text evidence="14">The sequence shown here is derived from an EMBL/GenBank/DDBJ whole genome shotgun (WGS) entry which is preliminary data.</text>
</comment>
<dbReference type="InterPro" id="IPR050341">
    <property type="entry name" value="PP1_catalytic_subunit"/>
</dbReference>
<evidence type="ECO:0000256" key="2">
    <source>
        <dbReference type="ARBA" id="ARBA00008294"/>
    </source>
</evidence>
<dbReference type="AlphaFoldDB" id="A0AAN8ETH7"/>
<dbReference type="GO" id="GO:0031143">
    <property type="term" value="C:pseudopodium"/>
    <property type="evidence" value="ECO:0007669"/>
    <property type="project" value="UniProtKB-SubCell"/>
</dbReference>
<evidence type="ECO:0000256" key="7">
    <source>
        <dbReference type="ARBA" id="ARBA00023211"/>
    </source>
</evidence>
<dbReference type="GO" id="GO:0000785">
    <property type="term" value="C:chromatin"/>
    <property type="evidence" value="ECO:0007669"/>
    <property type="project" value="UniProtKB-ARBA"/>
</dbReference>
<dbReference type="GO" id="GO:0005737">
    <property type="term" value="C:cytoplasm"/>
    <property type="evidence" value="ECO:0007669"/>
    <property type="project" value="TreeGrafter"/>
</dbReference>
<evidence type="ECO:0000256" key="3">
    <source>
        <dbReference type="ARBA" id="ARBA00022454"/>
    </source>
</evidence>
<dbReference type="PANTHER" id="PTHR11668">
    <property type="entry name" value="SERINE/THREONINE PROTEIN PHOSPHATASE"/>
    <property type="match status" value="1"/>
</dbReference>
<dbReference type="EC" id="3.1.3.16" evidence="12"/>
<evidence type="ECO:0000256" key="6">
    <source>
        <dbReference type="ARBA" id="ARBA00022912"/>
    </source>
</evidence>
<dbReference type="GO" id="GO:0031272">
    <property type="term" value="P:regulation of pseudopodium assembly"/>
    <property type="evidence" value="ECO:0007669"/>
    <property type="project" value="UniProtKB-ARBA"/>
</dbReference>
<comment type="function">
    <text evidence="11">Probable phosphatase which plays a redundant role with gsp-4 in spermatogenesis by regulating sister chromatid segregation during meiosis. In addition, involved in sperm motility by controlling the dynamic disassembly of major sperm proteins (MSP) in the spermatozoan pseudopodium.</text>
</comment>